<keyword evidence="3 6" id="KW-0732">Signal</keyword>
<accession>A0ABY6B4V7</accession>
<dbReference type="Gene3D" id="1.20.120.1490">
    <property type="match status" value="1"/>
</dbReference>
<feature type="compositionally biased region" description="Low complexity" evidence="5">
    <location>
        <begin position="34"/>
        <end position="48"/>
    </location>
</feature>
<reference evidence="7" key="1">
    <citation type="submission" date="2022-10" db="EMBL/GenBank/DDBJ databases">
        <title>Characterization and whole genome sequencing of a new Roseateles species, isolated from fresh water.</title>
        <authorList>
            <person name="Guliayeva D.Y."/>
            <person name="Akhremchuk A.E."/>
            <person name="Sikolenko M.A."/>
            <person name="Valentovich L.N."/>
            <person name="Sidarenka A.V."/>
        </authorList>
    </citation>
    <scope>NUCLEOTIDE SEQUENCE</scope>
    <source>
        <strain evidence="7">BIM B-1768</strain>
    </source>
</reference>
<evidence type="ECO:0000256" key="3">
    <source>
        <dbReference type="ARBA" id="ARBA00022729"/>
    </source>
</evidence>
<dbReference type="Proteomes" id="UP001064933">
    <property type="component" value="Chromosome"/>
</dbReference>
<feature type="region of interest" description="Disordered" evidence="5">
    <location>
        <begin position="34"/>
        <end position="62"/>
    </location>
</feature>
<dbReference type="InterPro" id="IPR012899">
    <property type="entry name" value="LTXXQ"/>
</dbReference>
<keyword evidence="8" id="KW-1185">Reference proteome</keyword>
<feature type="chain" id="PRO_5045779317" evidence="6">
    <location>
        <begin position="32"/>
        <end position="196"/>
    </location>
</feature>
<organism evidence="7 8">
    <name type="scientific">Roseateles amylovorans</name>
    <dbReference type="NCBI Taxonomy" id="2978473"/>
    <lineage>
        <taxon>Bacteria</taxon>
        <taxon>Pseudomonadati</taxon>
        <taxon>Pseudomonadota</taxon>
        <taxon>Betaproteobacteria</taxon>
        <taxon>Burkholderiales</taxon>
        <taxon>Sphaerotilaceae</taxon>
        <taxon>Roseateles</taxon>
    </lineage>
</organism>
<protein>
    <submittedName>
        <fullName evidence="7">Spy/CpxP family protein refolding chaperone</fullName>
    </submittedName>
</protein>
<dbReference type="Pfam" id="PF13801">
    <property type="entry name" value="Metal_resist"/>
    <property type="match status" value="1"/>
</dbReference>
<dbReference type="InterPro" id="IPR025961">
    <property type="entry name" value="Metal_resist"/>
</dbReference>
<evidence type="ECO:0000256" key="5">
    <source>
        <dbReference type="SAM" id="MobiDB-lite"/>
    </source>
</evidence>
<dbReference type="PANTHER" id="PTHR38102:SF1">
    <property type="entry name" value="PERIPLASMIC CHAPERONE SPY"/>
    <property type="match status" value="1"/>
</dbReference>
<evidence type="ECO:0000256" key="2">
    <source>
        <dbReference type="ARBA" id="ARBA00008441"/>
    </source>
</evidence>
<comment type="similarity">
    <text evidence="2">Belongs to the CpxP/Spy family.</text>
</comment>
<proteinExistence type="inferred from homology"/>
<dbReference type="CDD" id="cd09916">
    <property type="entry name" value="CpxP_like"/>
    <property type="match status" value="1"/>
</dbReference>
<feature type="signal peptide" evidence="6">
    <location>
        <begin position="1"/>
        <end position="31"/>
    </location>
</feature>
<evidence type="ECO:0000256" key="1">
    <source>
        <dbReference type="ARBA" id="ARBA00004418"/>
    </source>
</evidence>
<dbReference type="RefSeq" id="WP_261760217.1">
    <property type="nucleotide sequence ID" value="NZ_CP104562.2"/>
</dbReference>
<name>A0ABY6B4V7_9BURK</name>
<comment type="subcellular location">
    <subcellularLocation>
        <location evidence="1">Periplasm</location>
    </subcellularLocation>
</comment>
<dbReference type="InterPro" id="IPR052211">
    <property type="entry name" value="Cpx_auxiliary_protein"/>
</dbReference>
<sequence>MMFQRFSRPLRSIHALGLVAALGLAAIGVQAAEPKAPGGPDAPPAHGRPGPGPGMPRGPMMMDGRLLKEVGASDAQRAQIKQIFEVARNDLKGQHDTERQLHEQLQAQFAAPTLDTAAIESLRQQIAAQHEVVSKRLTQAAIDAAKVLTAEQRAKAAEQFKKHRARMEERVKHMMEHGGRAGRGEGSDLPPPPPSR</sequence>
<feature type="region of interest" description="Disordered" evidence="5">
    <location>
        <begin position="171"/>
        <end position="196"/>
    </location>
</feature>
<evidence type="ECO:0000313" key="7">
    <source>
        <dbReference type="EMBL" id="UXH80398.1"/>
    </source>
</evidence>
<dbReference type="EMBL" id="CP104562">
    <property type="protein sequence ID" value="UXH80398.1"/>
    <property type="molecule type" value="Genomic_DNA"/>
</dbReference>
<evidence type="ECO:0000256" key="4">
    <source>
        <dbReference type="ARBA" id="ARBA00022764"/>
    </source>
</evidence>
<keyword evidence="4" id="KW-0574">Periplasm</keyword>
<feature type="compositionally biased region" description="Basic and acidic residues" evidence="5">
    <location>
        <begin position="171"/>
        <end position="186"/>
    </location>
</feature>
<dbReference type="PANTHER" id="PTHR38102">
    <property type="entry name" value="PERIPLASMIC CHAPERONE SPY"/>
    <property type="match status" value="1"/>
</dbReference>
<gene>
    <name evidence="7" type="ORF">N4261_11190</name>
</gene>
<evidence type="ECO:0000256" key="6">
    <source>
        <dbReference type="SAM" id="SignalP"/>
    </source>
</evidence>
<evidence type="ECO:0000313" key="8">
    <source>
        <dbReference type="Proteomes" id="UP001064933"/>
    </source>
</evidence>